<comment type="caution">
    <text evidence="1">The sequence shown here is derived from an EMBL/GenBank/DDBJ whole genome shotgun (WGS) entry which is preliminary data.</text>
</comment>
<dbReference type="Pfam" id="PF11185">
    <property type="entry name" value="DUF2971"/>
    <property type="match status" value="1"/>
</dbReference>
<dbReference type="EMBL" id="JAHLTI010000015">
    <property type="protein sequence ID" value="MBU5925805.1"/>
    <property type="molecule type" value="Genomic_DNA"/>
</dbReference>
<dbReference type="RefSeq" id="WP_094919334.1">
    <property type="nucleotide sequence ID" value="NZ_JAHLTI010000015.1"/>
</dbReference>
<dbReference type="Proteomes" id="UP000787201">
    <property type="component" value="Unassembled WGS sequence"/>
</dbReference>
<evidence type="ECO:0000313" key="1">
    <source>
        <dbReference type="EMBL" id="MBU5925805.1"/>
    </source>
</evidence>
<gene>
    <name evidence="1" type="ORF">KQV47_16650</name>
</gene>
<organism evidence="1 2">
    <name type="scientific">Enterobacter sichuanensis</name>
    <dbReference type="NCBI Taxonomy" id="2071710"/>
    <lineage>
        <taxon>Bacteria</taxon>
        <taxon>Pseudomonadati</taxon>
        <taxon>Pseudomonadota</taxon>
        <taxon>Gammaproteobacteria</taxon>
        <taxon>Enterobacterales</taxon>
        <taxon>Enterobacteriaceae</taxon>
        <taxon>Enterobacter</taxon>
        <taxon>Enterobacter cloacae complex</taxon>
    </lineage>
</organism>
<evidence type="ECO:0000313" key="2">
    <source>
        <dbReference type="Proteomes" id="UP000787201"/>
    </source>
</evidence>
<keyword evidence="2" id="KW-1185">Reference proteome</keyword>
<reference evidence="1 2" key="1">
    <citation type="submission" date="2021-06" db="EMBL/GenBank/DDBJ databases">
        <authorList>
            <person name="Stanton E."/>
        </authorList>
    </citation>
    <scope>NUCLEOTIDE SEQUENCE [LARGE SCALE GENOMIC DNA]</scope>
    <source>
        <strain evidence="1 2">2021EL-00146</strain>
    </source>
</reference>
<protein>
    <submittedName>
        <fullName evidence="1">DUF2971 domain-containing protein</fullName>
    </submittedName>
</protein>
<accession>A0ABS6GGJ0</accession>
<proteinExistence type="predicted"/>
<sequence length="279" mass="32479">MTKIPFPSVYKFSSLNINSLSALAEGKAWFSKLADFNDPFEGQFVIETPDFTKESEREKLFAHEAKKLPFNVMKESALDLVRYRYNQSPADYERFFKDLVESTRNDFYNSYLNTGAYCVASDIPDTPMTQVSNALMWSHYADGMRGFCIKFDANKFYSSLNSLNEDDFYWSPVHYEDKLCVVDYYDFDNMAKNATTRAIHTKHSGWEYEYECRFITHRSGLYKYDHNAISCIFIGDKMPSSHQRILLDICEKNLPDVEIVGVKTHKNSYSIELGKYIKV</sequence>
<name>A0ABS6GGJ0_9ENTR</name>
<dbReference type="InterPro" id="IPR021352">
    <property type="entry name" value="DUF2971"/>
</dbReference>